<dbReference type="GeneID" id="87953859"/>
<dbReference type="SUPFAM" id="SSF47954">
    <property type="entry name" value="Cyclin-like"/>
    <property type="match status" value="2"/>
</dbReference>
<feature type="domain" description="Cyclin-like" evidence="4">
    <location>
        <begin position="409"/>
        <end position="490"/>
    </location>
</feature>
<keyword evidence="7" id="KW-1185">Reference proteome</keyword>
<name>A0ABZ1CSR3_9TREE</name>
<evidence type="ECO:0000313" key="6">
    <source>
        <dbReference type="EMBL" id="WRT64794.1"/>
    </source>
</evidence>
<accession>A0ABZ1CSR3</accession>
<evidence type="ECO:0000259" key="4">
    <source>
        <dbReference type="SMART" id="SM00385"/>
    </source>
</evidence>
<dbReference type="InterPro" id="IPR004367">
    <property type="entry name" value="Cyclin_C-dom"/>
</dbReference>
<dbReference type="SMART" id="SM01332">
    <property type="entry name" value="Cyclin_C"/>
    <property type="match status" value="1"/>
</dbReference>
<reference evidence="6 7" key="1">
    <citation type="submission" date="2024-01" db="EMBL/GenBank/DDBJ databases">
        <title>Comparative genomics of Cryptococcus and Kwoniella reveals pathogenesis evolution and contrasting modes of karyotype evolution via chromosome fusion or intercentromeric recombination.</title>
        <authorList>
            <person name="Coelho M.A."/>
            <person name="David-Palma M."/>
            <person name="Shea T."/>
            <person name="Bowers K."/>
            <person name="McGinley-Smith S."/>
            <person name="Mohammad A.W."/>
            <person name="Gnirke A."/>
            <person name="Yurkov A.M."/>
            <person name="Nowrousian M."/>
            <person name="Sun S."/>
            <person name="Cuomo C.A."/>
            <person name="Heitman J."/>
        </authorList>
    </citation>
    <scope>NUCLEOTIDE SEQUENCE [LARGE SCALE GENOMIC DNA]</scope>
    <source>
        <strain evidence="6">CBS 11374</strain>
    </source>
</reference>
<comment type="similarity">
    <text evidence="2">Belongs to the cyclin family.</text>
</comment>
<proteinExistence type="inferred from homology"/>
<dbReference type="PANTHER" id="PTHR10177">
    <property type="entry name" value="CYCLINS"/>
    <property type="match status" value="1"/>
</dbReference>
<evidence type="ECO:0000256" key="1">
    <source>
        <dbReference type="ARBA" id="ARBA00023127"/>
    </source>
</evidence>
<protein>
    <recommendedName>
        <fullName evidence="8">G2/mitotic-specific cyclin 1/2</fullName>
    </recommendedName>
</protein>
<dbReference type="InterPro" id="IPR036915">
    <property type="entry name" value="Cyclin-like_sf"/>
</dbReference>
<feature type="region of interest" description="Disordered" evidence="3">
    <location>
        <begin position="239"/>
        <end position="264"/>
    </location>
</feature>
<dbReference type="Proteomes" id="UP001329825">
    <property type="component" value="Chromosome 2"/>
</dbReference>
<evidence type="ECO:0000313" key="7">
    <source>
        <dbReference type="Proteomes" id="UP001329825"/>
    </source>
</evidence>
<feature type="region of interest" description="Disordered" evidence="3">
    <location>
        <begin position="95"/>
        <end position="131"/>
    </location>
</feature>
<feature type="compositionally biased region" description="Basic and acidic residues" evidence="3">
    <location>
        <begin position="101"/>
        <end position="115"/>
    </location>
</feature>
<dbReference type="InterPro" id="IPR006671">
    <property type="entry name" value="Cyclin_N"/>
</dbReference>
<feature type="compositionally biased region" description="Polar residues" evidence="3">
    <location>
        <begin position="28"/>
        <end position="39"/>
    </location>
</feature>
<dbReference type="EMBL" id="CP141882">
    <property type="protein sequence ID" value="WRT64794.1"/>
    <property type="molecule type" value="Genomic_DNA"/>
</dbReference>
<feature type="region of interest" description="Disordered" evidence="3">
    <location>
        <begin position="1"/>
        <end position="49"/>
    </location>
</feature>
<gene>
    <name evidence="6" type="ORF">IL334_001728</name>
</gene>
<dbReference type="CDD" id="cd20512">
    <property type="entry name" value="CYCLIN_CLBs_yeast_rpt2"/>
    <property type="match status" value="1"/>
</dbReference>
<dbReference type="InterPro" id="IPR013763">
    <property type="entry name" value="Cyclin-like_dom"/>
</dbReference>
<dbReference type="InterPro" id="IPR039361">
    <property type="entry name" value="Cyclin"/>
</dbReference>
<dbReference type="Gene3D" id="1.10.472.10">
    <property type="entry name" value="Cyclin-like"/>
    <property type="match status" value="2"/>
</dbReference>
<feature type="domain" description="Cyclin C-terminal" evidence="5">
    <location>
        <begin position="405"/>
        <end position="521"/>
    </location>
</feature>
<organism evidence="6 7">
    <name type="scientific">Kwoniella shivajii</name>
    <dbReference type="NCBI Taxonomy" id="564305"/>
    <lineage>
        <taxon>Eukaryota</taxon>
        <taxon>Fungi</taxon>
        <taxon>Dikarya</taxon>
        <taxon>Basidiomycota</taxon>
        <taxon>Agaricomycotina</taxon>
        <taxon>Tremellomycetes</taxon>
        <taxon>Tremellales</taxon>
        <taxon>Cryptococcaceae</taxon>
        <taxon>Kwoniella</taxon>
    </lineage>
</organism>
<sequence length="550" mass="61272">MPPQRDIQTRRATRRVDENAPPAAGTIATRSRATVTNGTLAAKSATAATSIPVLKRGLSANNTSATRLKGTTATVKDAGLGKIDLAAKRRAALGEVTNGGKDGEGKKASGNEARRPLATTQTSSQAVPRRTVRSAVAAPVIKEEKVIGKRKSVIPSSKIPSRSRSTTAASTSTTATVPETKPLKERKPNIGVDEEPLRKRRKTSTPPPFAEQEEEEAKHHDVDGIYDHDGREVLLSSGSKQAVGLRSPKRKAKDDGWTDLDAEDEGNPSMVSEYVVDAFDYMLSIEDQTMPSTDYMDMQHELQWEMRAILMDWLIEVHSKFRLLPETLFIASNLVDRFLSKRKISLIKFQLVGLTALFIASKYEEVICPSIEHFLHMTEGGYDTDEILKAERYMLSTLDYDLSYPNPLHFLRRISKADGYDIQTRTIAKFLLEISCVEHELLSYKPSQLAAAAMWLARLCLDRGDWSPNLVHYSFYAEKEILGPAQAMLNYILDPKFNDTSSFYKKYASKKHMKASVYFRDWANSQWPESVSGTNEFAGKELDFLLASDI</sequence>
<evidence type="ECO:0000256" key="3">
    <source>
        <dbReference type="SAM" id="MobiDB-lite"/>
    </source>
</evidence>
<evidence type="ECO:0000259" key="5">
    <source>
        <dbReference type="SMART" id="SM01332"/>
    </source>
</evidence>
<dbReference type="SMART" id="SM00385">
    <property type="entry name" value="CYCLIN"/>
    <property type="match status" value="2"/>
</dbReference>
<dbReference type="Pfam" id="PF00134">
    <property type="entry name" value="Cyclin_N"/>
    <property type="match status" value="1"/>
</dbReference>
<dbReference type="CDD" id="cd20568">
    <property type="entry name" value="CYCLIN_CLBs_yeast_rpt1"/>
    <property type="match status" value="1"/>
</dbReference>
<keyword evidence="1 2" id="KW-0195">Cyclin</keyword>
<evidence type="ECO:0008006" key="8">
    <source>
        <dbReference type="Google" id="ProtNLM"/>
    </source>
</evidence>
<feature type="compositionally biased region" description="Low complexity" evidence="3">
    <location>
        <begin position="153"/>
        <end position="176"/>
    </location>
</feature>
<dbReference type="Pfam" id="PF02984">
    <property type="entry name" value="Cyclin_C"/>
    <property type="match status" value="1"/>
</dbReference>
<evidence type="ECO:0000256" key="2">
    <source>
        <dbReference type="RuleBase" id="RU000383"/>
    </source>
</evidence>
<feature type="domain" description="Cyclin-like" evidence="4">
    <location>
        <begin position="312"/>
        <end position="396"/>
    </location>
</feature>
<feature type="region of interest" description="Disordered" evidence="3">
    <location>
        <begin position="153"/>
        <end position="222"/>
    </location>
</feature>
<dbReference type="RefSeq" id="XP_062789534.1">
    <property type="nucleotide sequence ID" value="XM_062933483.1"/>
</dbReference>